<feature type="chain" id="PRO_5038610570" evidence="1">
    <location>
        <begin position="27"/>
        <end position="211"/>
    </location>
</feature>
<keyword evidence="1" id="KW-0732">Signal</keyword>
<dbReference type="STRING" id="1294263.JCM21531_2680"/>
<name>W4V8M0_9FIRM</name>
<dbReference type="PROSITE" id="PS51172">
    <property type="entry name" value="CBM3"/>
    <property type="match status" value="1"/>
</dbReference>
<dbReference type="EMBL" id="BAVR01000031">
    <property type="protein sequence ID" value="GAE89178.1"/>
    <property type="molecule type" value="Genomic_DNA"/>
</dbReference>
<dbReference type="Gene3D" id="2.60.40.710">
    <property type="entry name" value="Endoglucanase-like"/>
    <property type="match status" value="1"/>
</dbReference>
<feature type="signal peptide" evidence="1">
    <location>
        <begin position="1"/>
        <end position="26"/>
    </location>
</feature>
<gene>
    <name evidence="3" type="ORF">JCM21531_2680</name>
</gene>
<proteinExistence type="predicted"/>
<comment type="caution">
    <text evidence="3">The sequence shown here is derived from an EMBL/GenBank/DDBJ whole genome shotgun (WGS) entry which is preliminary data.</text>
</comment>
<dbReference type="AlphaFoldDB" id="W4V8M0"/>
<reference evidence="3" key="1">
    <citation type="journal article" date="2014" name="Genome Announc.">
        <title>Draft Genome Sequence of Clostridium straminisolvens Strain JCM 21531T, Isolated from a Cellulose-Degrading Bacterial Community.</title>
        <authorList>
            <person name="Yuki M."/>
            <person name="Oshima K."/>
            <person name="Suda W."/>
            <person name="Sakamoto M."/>
            <person name="Kitamura K."/>
            <person name="Iida T."/>
            <person name="Hattori M."/>
            <person name="Ohkuma M."/>
        </authorList>
    </citation>
    <scope>NUCLEOTIDE SEQUENCE [LARGE SCALE GENOMIC DNA]</scope>
    <source>
        <strain evidence="3">JCM 21531</strain>
    </source>
</reference>
<dbReference type="SMART" id="SM01067">
    <property type="entry name" value="CBM_3"/>
    <property type="match status" value="1"/>
</dbReference>
<dbReference type="GO" id="GO:0005975">
    <property type="term" value="P:carbohydrate metabolic process"/>
    <property type="evidence" value="ECO:0007669"/>
    <property type="project" value="InterPro"/>
</dbReference>
<sequence>MRKQRRISIMVAVFFIIQCLSLATFASNSFASTASVSVEMYNSNTQTYSNTISPNFKIYNTGSTSINLSTIKVRYYYTSDGITGQTYICDYAENQSNIASSTVGQIVSMTNQTSDADTYLEIYFTSSAGVVLPGSYVEVKGRIVSYNYQNYTQSNDYSFNPTATYYQSSNKVTIYVNGVLKGGTEPYPMRGKVNFLSGMRRKKALLPLALW</sequence>
<keyword evidence="4" id="KW-1185">Reference proteome</keyword>
<dbReference type="GO" id="GO:0030248">
    <property type="term" value="F:cellulose binding"/>
    <property type="evidence" value="ECO:0007669"/>
    <property type="project" value="InterPro"/>
</dbReference>
<dbReference type="InterPro" id="IPR036966">
    <property type="entry name" value="CBM3_sf"/>
</dbReference>
<dbReference type="InterPro" id="IPR008965">
    <property type="entry name" value="CBM2/CBM3_carb-bd_dom_sf"/>
</dbReference>
<evidence type="ECO:0000259" key="2">
    <source>
        <dbReference type="PROSITE" id="PS51172"/>
    </source>
</evidence>
<dbReference type="SUPFAM" id="SSF49384">
    <property type="entry name" value="Carbohydrate-binding domain"/>
    <property type="match status" value="1"/>
</dbReference>
<evidence type="ECO:0000313" key="4">
    <source>
        <dbReference type="Proteomes" id="UP000019109"/>
    </source>
</evidence>
<dbReference type="OrthoDB" id="33861at2"/>
<evidence type="ECO:0000313" key="3">
    <source>
        <dbReference type="EMBL" id="GAE89178.1"/>
    </source>
</evidence>
<dbReference type="Proteomes" id="UP000019109">
    <property type="component" value="Unassembled WGS sequence"/>
</dbReference>
<feature type="domain" description="CBM3" evidence="2">
    <location>
        <begin position="32"/>
        <end position="187"/>
    </location>
</feature>
<accession>W4V8M0</accession>
<dbReference type="RefSeq" id="WP_038289315.1">
    <property type="nucleotide sequence ID" value="NZ_BAVR01000031.1"/>
</dbReference>
<organism evidence="3 4">
    <name type="scientific">Acetivibrio straminisolvens JCM 21531</name>
    <dbReference type="NCBI Taxonomy" id="1294263"/>
    <lineage>
        <taxon>Bacteria</taxon>
        <taxon>Bacillati</taxon>
        <taxon>Bacillota</taxon>
        <taxon>Clostridia</taxon>
        <taxon>Eubacteriales</taxon>
        <taxon>Oscillospiraceae</taxon>
        <taxon>Acetivibrio</taxon>
    </lineage>
</organism>
<protein>
    <submittedName>
        <fullName evidence="3">Endoglucanase Z</fullName>
    </submittedName>
</protein>
<evidence type="ECO:0000256" key="1">
    <source>
        <dbReference type="SAM" id="SignalP"/>
    </source>
</evidence>
<dbReference type="InterPro" id="IPR001956">
    <property type="entry name" value="CBM3"/>
</dbReference>
<dbReference type="Pfam" id="PF00942">
    <property type="entry name" value="CBM_3"/>
    <property type="match status" value="1"/>
</dbReference>